<dbReference type="InterPro" id="IPR035992">
    <property type="entry name" value="Ricin_B-like_lectins"/>
</dbReference>
<dbReference type="EMBL" id="WVUH01000124">
    <property type="protein sequence ID" value="MBO4207451.1"/>
    <property type="molecule type" value="Genomic_DNA"/>
</dbReference>
<evidence type="ECO:0000313" key="3">
    <source>
        <dbReference type="EMBL" id="MBO4207451.1"/>
    </source>
</evidence>
<dbReference type="InterPro" id="IPR000772">
    <property type="entry name" value="Ricin_B_lectin"/>
</dbReference>
<name>A0ABS3VSD0_MICEH</name>
<feature type="signal peptide" evidence="1">
    <location>
        <begin position="1"/>
        <end position="30"/>
    </location>
</feature>
<proteinExistence type="predicted"/>
<organism evidence="3 4">
    <name type="scientific">Micromonospora echinofusca</name>
    <dbReference type="NCBI Taxonomy" id="47858"/>
    <lineage>
        <taxon>Bacteria</taxon>
        <taxon>Bacillati</taxon>
        <taxon>Actinomycetota</taxon>
        <taxon>Actinomycetes</taxon>
        <taxon>Micromonosporales</taxon>
        <taxon>Micromonosporaceae</taxon>
        <taxon>Micromonospora</taxon>
    </lineage>
</organism>
<dbReference type="SMART" id="SM00458">
    <property type="entry name" value="RICIN"/>
    <property type="match status" value="1"/>
</dbReference>
<evidence type="ECO:0000313" key="4">
    <source>
        <dbReference type="Proteomes" id="UP000823521"/>
    </source>
</evidence>
<dbReference type="SUPFAM" id="SSF50370">
    <property type="entry name" value="Ricin B-like lectins"/>
    <property type="match status" value="1"/>
</dbReference>
<dbReference type="PROSITE" id="PS50231">
    <property type="entry name" value="RICIN_B_LECTIN"/>
    <property type="match status" value="1"/>
</dbReference>
<dbReference type="CDD" id="cd00161">
    <property type="entry name" value="beta-trefoil_Ricin-like"/>
    <property type="match status" value="1"/>
</dbReference>
<keyword evidence="1" id="KW-0732">Signal</keyword>
<feature type="chain" id="PRO_5045799003" description="Ricin B lectin domain-containing protein" evidence="1">
    <location>
        <begin position="31"/>
        <end position="342"/>
    </location>
</feature>
<sequence>MNRRQKLLAGTLTLLISATAALIGTTPAAAEWSEPVWTPTPDFLCAVYPNCEFVRASSSINDVYETPVVGVNCGVGSKSNYGVTHTFSKSASYSTSVNTSVGLSLISGLGFSGGYGYGWEVGKTYSTTYSNSITLPGQSKAWVEFRTQKANAEGWMYANTYWSEYFSGSAWKVNGNQLSGSFSLFTAPLTVTDKYNSCRLNWQLPYLSSFRSYLNTNMCLDVQNGNRQAGTGVWYWGCNGTAAQNWVYNFQTGAITIPHGYYNSNLCLDAEGGGTSPGTRVIVWDCHGGSNQKWAFLHSGWQLMNLKSGLCLTTAGNWEGAALTLQNCQYWSSNQGWRPKGT</sequence>
<gene>
    <name evidence="3" type="ORF">GSF22_15750</name>
</gene>
<evidence type="ECO:0000259" key="2">
    <source>
        <dbReference type="SMART" id="SM00458"/>
    </source>
</evidence>
<keyword evidence="4" id="KW-1185">Reference proteome</keyword>
<dbReference type="Gene3D" id="2.80.10.50">
    <property type="match status" value="2"/>
</dbReference>
<reference evidence="3 4" key="1">
    <citation type="submission" date="2019-12" db="EMBL/GenBank/DDBJ databases">
        <title>Whole genome sequencing of endophytic Actinobacterium Micromonospora sp. MPMI6T.</title>
        <authorList>
            <person name="Evv R."/>
            <person name="Podile A.R."/>
        </authorList>
    </citation>
    <scope>NUCLEOTIDE SEQUENCE [LARGE SCALE GENOMIC DNA]</scope>
    <source>
        <strain evidence="3 4">MPMI6</strain>
    </source>
</reference>
<feature type="domain" description="Ricin B lectin" evidence="2">
    <location>
        <begin position="204"/>
        <end position="340"/>
    </location>
</feature>
<dbReference type="Pfam" id="PF00652">
    <property type="entry name" value="Ricin_B_lectin"/>
    <property type="match status" value="1"/>
</dbReference>
<accession>A0ABS3VSD0</accession>
<protein>
    <recommendedName>
        <fullName evidence="2">Ricin B lectin domain-containing protein</fullName>
    </recommendedName>
</protein>
<dbReference type="Proteomes" id="UP000823521">
    <property type="component" value="Unassembled WGS sequence"/>
</dbReference>
<evidence type="ECO:0000256" key="1">
    <source>
        <dbReference type="SAM" id="SignalP"/>
    </source>
</evidence>
<dbReference type="RefSeq" id="WP_244367493.1">
    <property type="nucleotide sequence ID" value="NZ_WVUH01000124.1"/>
</dbReference>
<comment type="caution">
    <text evidence="3">The sequence shown here is derived from an EMBL/GenBank/DDBJ whole genome shotgun (WGS) entry which is preliminary data.</text>
</comment>